<dbReference type="PANTHER" id="PTHR43065">
    <property type="entry name" value="SENSOR HISTIDINE KINASE"/>
    <property type="match status" value="1"/>
</dbReference>
<keyword evidence="6" id="KW-0547">Nucleotide-binding</keyword>
<dbReference type="SUPFAM" id="SSF55874">
    <property type="entry name" value="ATPase domain of HSP90 chaperone/DNA topoisomerase II/histidine kinase"/>
    <property type="match status" value="1"/>
</dbReference>
<dbReference type="RefSeq" id="WP_234862430.1">
    <property type="nucleotide sequence ID" value="NZ_JAKEVZ010000013.1"/>
</dbReference>
<evidence type="ECO:0000256" key="4">
    <source>
        <dbReference type="SAM" id="Phobius"/>
    </source>
</evidence>
<dbReference type="SUPFAM" id="SSF47384">
    <property type="entry name" value="Homodimeric domain of signal transducing histidine kinase"/>
    <property type="match status" value="1"/>
</dbReference>
<organism evidence="6 7">
    <name type="scientific">Mariniradius sediminis</name>
    <dbReference type="NCBI Taxonomy" id="2909237"/>
    <lineage>
        <taxon>Bacteria</taxon>
        <taxon>Pseudomonadati</taxon>
        <taxon>Bacteroidota</taxon>
        <taxon>Cytophagia</taxon>
        <taxon>Cytophagales</taxon>
        <taxon>Cyclobacteriaceae</taxon>
        <taxon>Mariniradius</taxon>
    </lineage>
</organism>
<dbReference type="InterPro" id="IPR011123">
    <property type="entry name" value="Y_Y_Y"/>
</dbReference>
<keyword evidence="4" id="KW-1133">Transmembrane helix</keyword>
<comment type="catalytic activity">
    <reaction evidence="1">
        <text>ATP + protein L-histidine = ADP + protein N-phospho-L-histidine.</text>
        <dbReference type="EC" id="2.7.13.3"/>
    </reaction>
</comment>
<dbReference type="InterPro" id="IPR003594">
    <property type="entry name" value="HATPase_dom"/>
</dbReference>
<dbReference type="InterPro" id="IPR004358">
    <property type="entry name" value="Sig_transdc_His_kin-like_C"/>
</dbReference>
<keyword evidence="3" id="KW-0597">Phosphoprotein</keyword>
<reference evidence="6 7" key="1">
    <citation type="submission" date="2022-01" db="EMBL/GenBank/DDBJ databases">
        <title>Mariniradius saccharolyticus sp. nov., isolated from sediment of a river.</title>
        <authorList>
            <person name="Liu H."/>
        </authorList>
    </citation>
    <scope>NUCLEOTIDE SEQUENCE [LARGE SCALE GENOMIC DNA]</scope>
    <source>
        <strain evidence="6 7">RY-2</strain>
    </source>
</reference>
<evidence type="ECO:0000256" key="3">
    <source>
        <dbReference type="ARBA" id="ARBA00022553"/>
    </source>
</evidence>
<dbReference type="Gene3D" id="3.30.565.10">
    <property type="entry name" value="Histidine kinase-like ATPase, C-terminal domain"/>
    <property type="match status" value="1"/>
</dbReference>
<evidence type="ECO:0000256" key="1">
    <source>
        <dbReference type="ARBA" id="ARBA00000085"/>
    </source>
</evidence>
<dbReference type="InterPro" id="IPR011110">
    <property type="entry name" value="Reg_prop"/>
</dbReference>
<gene>
    <name evidence="6" type="ORF">L0U89_15970</name>
</gene>
<dbReference type="SMART" id="SM00387">
    <property type="entry name" value="HATPase_c"/>
    <property type="match status" value="1"/>
</dbReference>
<protein>
    <recommendedName>
        <fullName evidence="2">histidine kinase</fullName>
        <ecNumber evidence="2">2.7.13.3</ecNumber>
    </recommendedName>
</protein>
<evidence type="ECO:0000313" key="6">
    <source>
        <dbReference type="EMBL" id="MCF1752557.1"/>
    </source>
</evidence>
<keyword evidence="4" id="KW-0472">Membrane</keyword>
<dbReference type="Proteomes" id="UP001201449">
    <property type="component" value="Unassembled WGS sequence"/>
</dbReference>
<dbReference type="InterPro" id="IPR005467">
    <property type="entry name" value="His_kinase_dom"/>
</dbReference>
<sequence>MKAFMVISKESRKRLGIGLIPGFFLLLLTFASSAQSIHEQVGRLPITTYTTEEYGGYPQVWAAIQSEAGLMYFGATGGMYEYDGVSWRSIFNIRDYVTVRSLAKDSKGRIFYGGRDFGYLEVDEKGESRAVSLLHLIPEELKSGLTIVDILFLNEFILLRSPNYLIRLELGEDFTLKSLKSWQPETRFGKSFLVGNQFFIRQVDRGLFLLEGEELTLIPGTEIIFGKEAVVIMLPYPEKNSNTLLLGGQSIGFYFLEKGTLSKFPTEVDRLIQEGNQLYDAIPHQGNYILSVLGVGVVIMNPKGEILKKIGSDQGLPSDVVYGLYLDKNNGLWVTTEDGMARISIDSPILSFRKDLGINSAVRSIQKKGAELYLGTNTGLVKFDAIEKEFKSVPQIENREIFGLLGNGDDVIVPGWKLDIIRNGKAIRLNFPQDGSRPVSAIIPKDYPNLLLVGTTSGLLLYEKGLSKQFPWELKGKVPGIGPISNYFFEGKDGSIFTSDQGKLYALKIEVKGVEPIGNQVIKSTVFDVGPSDSFSKIDGEFYMTSPQGMQKYSSEEKKFVATEDFSVVEKDLYDFNMLNSGILWFESSDKKKYILKRNTEGKFVKDERPNSITPYLSQVDFIDEDSILWFGSPKGLIRYDPKKDNQTDKEFFTLIRRIETKTDTIPLPFYGRNKGLAPVERKENSYRFEFAAPYFEDEKKTKYQTYLEGFDPDWVDWIDNKFKEYTNLPPGPYTFHVRALAHTGRISEEAVYSFVVLPPWYATWWAYLLYALLIGGIITAIVKWRSQKLKAENRILEERVNERTAALEKSLADLKSTQSQLIHAEKMASLGELTAGIAHEIQNPLNFVNNFSEVSEELIEEMKEEIDRGNYDDVKVISDDLKDNLGKIKFHGKRADGIVKSMLQHSRKDNSKKELTDINQLADEFLRLSYHGLRAKDKSFFADFHLDADPNLPKVEVISQEIGRVLLNLINNAFYAASEKKNLLEESGNLGDFKPHVWVATKNTTESVKISVGDNGNGIPDDIKSKIFQPFFTTKPTGSGTGLGLSMSFDIVKAHGGELLVESEIGKGTVFSIILPKKP</sequence>
<dbReference type="GO" id="GO:0005524">
    <property type="term" value="F:ATP binding"/>
    <property type="evidence" value="ECO:0007669"/>
    <property type="project" value="UniProtKB-KW"/>
</dbReference>
<dbReference type="Gene3D" id="2.60.40.10">
    <property type="entry name" value="Immunoglobulins"/>
    <property type="match status" value="1"/>
</dbReference>
<dbReference type="Gene3D" id="1.10.287.130">
    <property type="match status" value="1"/>
</dbReference>
<evidence type="ECO:0000259" key="5">
    <source>
        <dbReference type="PROSITE" id="PS50109"/>
    </source>
</evidence>
<feature type="domain" description="Histidine kinase" evidence="5">
    <location>
        <begin position="837"/>
        <end position="1080"/>
    </location>
</feature>
<dbReference type="PROSITE" id="PS50109">
    <property type="entry name" value="HIS_KIN"/>
    <property type="match status" value="1"/>
</dbReference>
<dbReference type="Pfam" id="PF02518">
    <property type="entry name" value="HATPase_c"/>
    <property type="match status" value="1"/>
</dbReference>
<feature type="transmembrane region" description="Helical" evidence="4">
    <location>
        <begin position="765"/>
        <end position="785"/>
    </location>
</feature>
<name>A0ABS9BXT2_9BACT</name>
<dbReference type="CDD" id="cd00082">
    <property type="entry name" value="HisKA"/>
    <property type="match status" value="1"/>
</dbReference>
<dbReference type="InterPro" id="IPR013783">
    <property type="entry name" value="Ig-like_fold"/>
</dbReference>
<dbReference type="InterPro" id="IPR003661">
    <property type="entry name" value="HisK_dim/P_dom"/>
</dbReference>
<dbReference type="InterPro" id="IPR036890">
    <property type="entry name" value="HATPase_C_sf"/>
</dbReference>
<evidence type="ECO:0000256" key="2">
    <source>
        <dbReference type="ARBA" id="ARBA00012438"/>
    </source>
</evidence>
<accession>A0ABS9BXT2</accession>
<keyword evidence="4" id="KW-0812">Transmembrane</keyword>
<dbReference type="InterPro" id="IPR036097">
    <property type="entry name" value="HisK_dim/P_sf"/>
</dbReference>
<comment type="caution">
    <text evidence="6">The sequence shown here is derived from an EMBL/GenBank/DDBJ whole genome shotgun (WGS) entry which is preliminary data.</text>
</comment>
<proteinExistence type="predicted"/>
<dbReference type="PRINTS" id="PR00344">
    <property type="entry name" value="BCTRLSENSOR"/>
</dbReference>
<dbReference type="Pfam" id="PF07495">
    <property type="entry name" value="Y_Y_Y"/>
    <property type="match status" value="1"/>
</dbReference>
<keyword evidence="7" id="KW-1185">Reference proteome</keyword>
<dbReference type="EMBL" id="JAKEVZ010000013">
    <property type="protein sequence ID" value="MCF1752557.1"/>
    <property type="molecule type" value="Genomic_DNA"/>
</dbReference>
<dbReference type="EC" id="2.7.13.3" evidence="2"/>
<keyword evidence="6" id="KW-0067">ATP-binding</keyword>
<dbReference type="PANTHER" id="PTHR43065:SF42">
    <property type="entry name" value="TWO-COMPONENT SENSOR PPRA"/>
    <property type="match status" value="1"/>
</dbReference>
<dbReference type="SMART" id="SM00388">
    <property type="entry name" value="HisKA"/>
    <property type="match status" value="1"/>
</dbReference>
<evidence type="ECO:0000313" key="7">
    <source>
        <dbReference type="Proteomes" id="UP001201449"/>
    </source>
</evidence>
<dbReference type="InterPro" id="IPR015943">
    <property type="entry name" value="WD40/YVTN_repeat-like_dom_sf"/>
</dbReference>
<dbReference type="Pfam" id="PF07494">
    <property type="entry name" value="Reg_prop"/>
    <property type="match status" value="1"/>
</dbReference>
<dbReference type="Gene3D" id="2.130.10.10">
    <property type="entry name" value="YVTN repeat-like/Quinoprotein amine dehydrogenase"/>
    <property type="match status" value="2"/>
</dbReference>